<dbReference type="EMBL" id="CP036426">
    <property type="protein sequence ID" value="QDV33922.1"/>
    <property type="molecule type" value="Genomic_DNA"/>
</dbReference>
<proteinExistence type="predicted"/>
<dbReference type="AlphaFoldDB" id="A0A518GZE1"/>
<feature type="chain" id="PRO_5021920003" description="PEP-CTERM protein-sorting domain-containing protein" evidence="2">
    <location>
        <begin position="25"/>
        <end position="435"/>
    </location>
</feature>
<name>A0A518GZE1_9BACT</name>
<evidence type="ECO:0000313" key="4">
    <source>
        <dbReference type="Proteomes" id="UP000317835"/>
    </source>
</evidence>
<keyword evidence="4" id="KW-1185">Reference proteome</keyword>
<dbReference type="RefSeq" id="WP_197446824.1">
    <property type="nucleotide sequence ID" value="NZ_CP036426.1"/>
</dbReference>
<feature type="signal peptide" evidence="2">
    <location>
        <begin position="1"/>
        <end position="24"/>
    </location>
</feature>
<keyword evidence="2" id="KW-0732">Signal</keyword>
<protein>
    <recommendedName>
        <fullName evidence="5">PEP-CTERM protein-sorting domain-containing protein</fullName>
    </recommendedName>
</protein>
<evidence type="ECO:0000256" key="1">
    <source>
        <dbReference type="SAM" id="MobiDB-lite"/>
    </source>
</evidence>
<feature type="compositionally biased region" description="Pro residues" evidence="1">
    <location>
        <begin position="140"/>
        <end position="194"/>
    </location>
</feature>
<accession>A0A518GZE1</accession>
<evidence type="ECO:0000256" key="2">
    <source>
        <dbReference type="SAM" id="SignalP"/>
    </source>
</evidence>
<dbReference type="KEGG" id="tpla:ElP_18030"/>
<gene>
    <name evidence="3" type="ORF">ElP_18030</name>
</gene>
<evidence type="ECO:0000313" key="3">
    <source>
        <dbReference type="EMBL" id="QDV33922.1"/>
    </source>
</evidence>
<dbReference type="Proteomes" id="UP000317835">
    <property type="component" value="Chromosome"/>
</dbReference>
<reference evidence="3 4" key="1">
    <citation type="submission" date="2019-02" db="EMBL/GenBank/DDBJ databases">
        <title>Deep-cultivation of Planctomycetes and their phenomic and genomic characterization uncovers novel biology.</title>
        <authorList>
            <person name="Wiegand S."/>
            <person name="Jogler M."/>
            <person name="Boedeker C."/>
            <person name="Pinto D."/>
            <person name="Vollmers J."/>
            <person name="Rivas-Marin E."/>
            <person name="Kohn T."/>
            <person name="Peeters S.H."/>
            <person name="Heuer A."/>
            <person name="Rast P."/>
            <person name="Oberbeckmann S."/>
            <person name="Bunk B."/>
            <person name="Jeske O."/>
            <person name="Meyerdierks A."/>
            <person name="Storesund J.E."/>
            <person name="Kallscheuer N."/>
            <person name="Luecker S."/>
            <person name="Lage O.M."/>
            <person name="Pohl T."/>
            <person name="Merkel B.J."/>
            <person name="Hornburger P."/>
            <person name="Mueller R.-W."/>
            <person name="Bruemmer F."/>
            <person name="Labrenz M."/>
            <person name="Spormann A.M."/>
            <person name="Op den Camp H."/>
            <person name="Overmann J."/>
            <person name="Amann R."/>
            <person name="Jetten M.S.M."/>
            <person name="Mascher T."/>
            <person name="Medema M.H."/>
            <person name="Devos D.P."/>
            <person name="Kaster A.-K."/>
            <person name="Ovreas L."/>
            <person name="Rohde M."/>
            <person name="Galperin M.Y."/>
            <person name="Jogler C."/>
        </authorList>
    </citation>
    <scope>NUCLEOTIDE SEQUENCE [LARGE SCALE GENOMIC DNA]</scope>
    <source>
        <strain evidence="3 4">ElP</strain>
    </source>
</reference>
<organism evidence="3 4">
    <name type="scientific">Tautonia plasticadhaerens</name>
    <dbReference type="NCBI Taxonomy" id="2527974"/>
    <lineage>
        <taxon>Bacteria</taxon>
        <taxon>Pseudomonadati</taxon>
        <taxon>Planctomycetota</taxon>
        <taxon>Planctomycetia</taxon>
        <taxon>Isosphaerales</taxon>
        <taxon>Isosphaeraceae</taxon>
        <taxon>Tautonia</taxon>
    </lineage>
</organism>
<evidence type="ECO:0008006" key="5">
    <source>
        <dbReference type="Google" id="ProtNLM"/>
    </source>
</evidence>
<feature type="region of interest" description="Disordered" evidence="1">
    <location>
        <begin position="91"/>
        <end position="118"/>
    </location>
</feature>
<sequence length="435" mass="45558" precursor="true">MMVRRFSLIVPVLAALGVAGAASAQPTQVVGPWSTLERVGETLQGRQERKDEVVDRVEESYPEFYARNSGQLDQPLLLTPMRLAGWSVGSATVGSPAPAVEQASAPAPPPPPSAPTRARFVPYQPLVLGSFFGGGGVVAPPTPEPMQAPAPSPAPRPVSAPKPAPAPRPTAAPKPTPARPITPRPASPPPPTPEEPADAYLNFSDGPFPAAESLAEGEPAAWHRSPVVSDLLGRAPNAQEQQGFKADVVAKVEDRFRSSGIDVDLISEPGPASHTLSVVSGALAKDNTQAIGLADIGGDGFTFLDNFDTAAIDSVDDLETAVANNISHELMHTFGVDFHHESGETIDSGTIPWDLLTDEDLAFSGDAVALLSSADFQGRWDDLTLAGAQLPSHGQGCSCHPNGAHATPEPATLAMWAITLLGASWSGRRWRRARG</sequence>
<feature type="compositionally biased region" description="Low complexity" evidence="1">
    <location>
        <begin position="95"/>
        <end position="105"/>
    </location>
</feature>
<feature type="region of interest" description="Disordered" evidence="1">
    <location>
        <begin position="138"/>
        <end position="221"/>
    </location>
</feature>